<dbReference type="Proteomes" id="UP001058184">
    <property type="component" value="Chromosome"/>
</dbReference>
<protein>
    <submittedName>
        <fullName evidence="4">FAD-binding protein</fullName>
    </submittedName>
</protein>
<evidence type="ECO:0000313" key="4">
    <source>
        <dbReference type="EMBL" id="UWQ58847.1"/>
    </source>
</evidence>
<dbReference type="InterPro" id="IPR016166">
    <property type="entry name" value="FAD-bd_PCMH"/>
</dbReference>
<evidence type="ECO:0000256" key="1">
    <source>
        <dbReference type="ARBA" id="ARBA00022630"/>
    </source>
</evidence>
<dbReference type="EMBL" id="CP081078">
    <property type="protein sequence ID" value="UWQ58847.1"/>
    <property type="molecule type" value="Genomic_DNA"/>
</dbReference>
<proteinExistence type="predicted"/>
<evidence type="ECO:0000313" key="5">
    <source>
        <dbReference type="Proteomes" id="UP001058184"/>
    </source>
</evidence>
<keyword evidence="1" id="KW-0285">Flavoprotein</keyword>
<accession>A0ABY5WWZ4</accession>
<dbReference type="InterPro" id="IPR006094">
    <property type="entry name" value="Oxid_FAD_bind_N"/>
</dbReference>
<sequence length="365" mass="37914">MTPGSEAELAEAIAGVSGPLCIQGGGSRGLAVDGDVLSTRALSGIELYEPGALTLVVKAGTPVAEVEALLAAQNQRLAFEPMDHRGLLGTEGEPTIGGVIAAGISGPRRIQAGAARDHLLGVRFVDGSGQAVKNGGRVMKNVTGYDLVKLLCGAHGTLGVLTEVSLKVLPRAEAEATVTLAGLDLPQAVRAMSAALGSPYDVTGAAYDAEAGQVCIRVEGFAGSTAYRSGRLAELLSPFGKAEVQEQAQDLWQSLRDVSAFHQRAGDVWRISVKPSDAAELAPQLQAEALQFDWGGGLIWALLPEGADLRARINVPGHATLVRASQTTRTRLGVFQPQPAPLAAISEGLRRQFDPRGILNPGLMG</sequence>
<dbReference type="SUPFAM" id="SSF56176">
    <property type="entry name" value="FAD-binding/transporter-associated domain-like"/>
    <property type="match status" value="1"/>
</dbReference>
<evidence type="ECO:0000259" key="3">
    <source>
        <dbReference type="PROSITE" id="PS51387"/>
    </source>
</evidence>
<dbReference type="Gene3D" id="3.30.465.10">
    <property type="match status" value="1"/>
</dbReference>
<dbReference type="RefSeq" id="WP_260002784.1">
    <property type="nucleotide sequence ID" value="NZ_CP081078.1"/>
</dbReference>
<dbReference type="PANTHER" id="PTHR11748">
    <property type="entry name" value="D-LACTATE DEHYDROGENASE"/>
    <property type="match status" value="1"/>
</dbReference>
<dbReference type="InterPro" id="IPR016164">
    <property type="entry name" value="FAD-linked_Oxase-like_C"/>
</dbReference>
<feature type="domain" description="FAD-binding PCMH-type" evidence="3">
    <location>
        <begin position="1"/>
        <end position="171"/>
    </location>
</feature>
<dbReference type="SUPFAM" id="SSF55103">
    <property type="entry name" value="FAD-linked oxidases, C-terminal domain"/>
    <property type="match status" value="1"/>
</dbReference>
<dbReference type="PANTHER" id="PTHR11748:SF103">
    <property type="entry name" value="GLYCOLATE OXIDASE SUBUNIT GLCE"/>
    <property type="match status" value="1"/>
</dbReference>
<dbReference type="Pfam" id="PF01565">
    <property type="entry name" value="FAD_binding_4"/>
    <property type="match status" value="1"/>
</dbReference>
<keyword evidence="2" id="KW-0274">FAD</keyword>
<dbReference type="PROSITE" id="PS51387">
    <property type="entry name" value="FAD_PCMH"/>
    <property type="match status" value="1"/>
</dbReference>
<dbReference type="InterPro" id="IPR016169">
    <property type="entry name" value="FAD-bd_PCMH_sub2"/>
</dbReference>
<keyword evidence="5" id="KW-1185">Reference proteome</keyword>
<name>A0ABY5WWZ4_LEICA</name>
<gene>
    <name evidence="4" type="ORF">K3722_01565</name>
</gene>
<evidence type="ECO:0000256" key="2">
    <source>
        <dbReference type="ARBA" id="ARBA00022827"/>
    </source>
</evidence>
<organism evidence="4 5">
    <name type="scientific">Leisingera caerulea</name>
    <name type="common">Phaeobacter caeruleus</name>
    <dbReference type="NCBI Taxonomy" id="506591"/>
    <lineage>
        <taxon>Bacteria</taxon>
        <taxon>Pseudomonadati</taxon>
        <taxon>Pseudomonadota</taxon>
        <taxon>Alphaproteobacteria</taxon>
        <taxon>Rhodobacterales</taxon>
        <taxon>Roseobacteraceae</taxon>
        <taxon>Leisingera</taxon>
    </lineage>
</organism>
<dbReference type="InterPro" id="IPR036318">
    <property type="entry name" value="FAD-bd_PCMH-like_sf"/>
</dbReference>
<reference evidence="4" key="1">
    <citation type="submission" date="2021-08" db="EMBL/GenBank/DDBJ databases">
        <authorList>
            <person name="Nwanade C."/>
            <person name="Wang M."/>
            <person name="Masoudi A."/>
            <person name="Yu Z."/>
            <person name="Liu J."/>
        </authorList>
    </citation>
    <scope>NUCLEOTIDE SEQUENCE</scope>
    <source>
        <strain evidence="4">S141</strain>
    </source>
</reference>